<feature type="compositionally biased region" description="Acidic residues" evidence="1">
    <location>
        <begin position="51"/>
        <end position="81"/>
    </location>
</feature>
<dbReference type="Proteomes" id="UP000321518">
    <property type="component" value="Unassembled WGS sequence"/>
</dbReference>
<dbReference type="EMBL" id="BJWK01000005">
    <property type="protein sequence ID" value="GEM08243.1"/>
    <property type="molecule type" value="Genomic_DNA"/>
</dbReference>
<dbReference type="OrthoDB" id="10424796at2759"/>
<evidence type="ECO:0000256" key="1">
    <source>
        <dbReference type="SAM" id="MobiDB-lite"/>
    </source>
</evidence>
<comment type="caution">
    <text evidence="2">The sequence shown here is derived from an EMBL/GenBank/DDBJ whole genome shotgun (WGS) entry which is preliminary data.</text>
</comment>
<sequence length="259" mass="29862">MDRDFTRSILCSGCSLRQSFANPGPRWHELFPTTKDWREFEYEWKVRKAADEDEEDSYEEDSDEEDSEKDEVDSGNEEKDEEQSVDHKDTDILSRLLTGRFKDANQGEANSRDGSRSSCSKCECDHCLKRARNKIQQTFADYKKNGMLQDFLKLYGIGCDMQWDWVNPAAVAGLFPRVNGFAGWKQHVQVIQLGDPKQKMRTLYSEPLDLQKLAKVLEERQQRPELSKLYEDWDLVIDGKALSEGADASTKVFVHASDE</sequence>
<gene>
    <name evidence="2" type="ORF">Rt10032_c05g2260</name>
</gene>
<name>A0A511KCZ6_RHOTO</name>
<evidence type="ECO:0000313" key="2">
    <source>
        <dbReference type="EMBL" id="GEM08243.1"/>
    </source>
</evidence>
<reference evidence="2 3" key="1">
    <citation type="submission" date="2019-07" db="EMBL/GenBank/DDBJ databases">
        <title>Rhodotorula toruloides NBRC10032 genome sequencing.</title>
        <authorList>
            <person name="Shida Y."/>
            <person name="Takaku H."/>
            <person name="Ogasawara W."/>
            <person name="Mori K."/>
        </authorList>
    </citation>
    <scope>NUCLEOTIDE SEQUENCE [LARGE SCALE GENOMIC DNA]</scope>
    <source>
        <strain evidence="2 3">NBRC10032</strain>
    </source>
</reference>
<dbReference type="AlphaFoldDB" id="A0A511KCZ6"/>
<accession>A0A511KCZ6</accession>
<organism evidence="2 3">
    <name type="scientific">Rhodotorula toruloides</name>
    <name type="common">Yeast</name>
    <name type="synonym">Rhodosporidium toruloides</name>
    <dbReference type="NCBI Taxonomy" id="5286"/>
    <lineage>
        <taxon>Eukaryota</taxon>
        <taxon>Fungi</taxon>
        <taxon>Dikarya</taxon>
        <taxon>Basidiomycota</taxon>
        <taxon>Pucciniomycotina</taxon>
        <taxon>Microbotryomycetes</taxon>
        <taxon>Sporidiobolales</taxon>
        <taxon>Sporidiobolaceae</taxon>
        <taxon>Rhodotorula</taxon>
    </lineage>
</organism>
<proteinExistence type="predicted"/>
<protein>
    <submittedName>
        <fullName evidence="2">Uncharacterized protein</fullName>
    </submittedName>
</protein>
<evidence type="ECO:0000313" key="3">
    <source>
        <dbReference type="Proteomes" id="UP000321518"/>
    </source>
</evidence>
<feature type="region of interest" description="Disordered" evidence="1">
    <location>
        <begin position="49"/>
        <end position="88"/>
    </location>
</feature>